<comment type="caution">
    <text evidence="2">The sequence shown here is derived from an EMBL/GenBank/DDBJ whole genome shotgun (WGS) entry which is preliminary data.</text>
</comment>
<proteinExistence type="predicted"/>
<dbReference type="AlphaFoldDB" id="A0A2A9M930"/>
<sequence>MCVSLFGVSDASSSSPSRFVFAAAVTSAEHDSAGASPPEEATHNAAEETSETPAGRPQDEATKKALQAAEATADAVAKALEVGVPMPPLAAGSAGAAAVAKTSAKDATVATNAQAAADAGGATDSTVIRADDAKFQAHPEAPSEEHGEASESSAEEEKPIPADGEQCIIFAAEEGDPDSCSCPEGFVLCNWQDVAAEQARVEKIGRAAHAAAVRQLLLDLDKLPREDLGKAPASSATSPQTTGVSPVLSNNAAEPAASTELRQARERVPAELRGTVDLPGSQEEGHGGLGANAQDDSEMQRLEAMLPPELADTAVNASRTAKGEHAAAWMKALCDDADVGFKSYGVQIDYEIEVFCGDNGTKDFPDVRFVYDLNTYVDKNRLTRLQAKDSSWTPRHCLVADFYLCKRLPPKRKQVNCEMTGWSEWSTACVDNTQTRKRGITRSGQHGGRLCVWDGKQPARPEVTEVRPCSSPSQE</sequence>
<dbReference type="KEGG" id="bbes:BESB_017240"/>
<protein>
    <submittedName>
        <fullName evidence="2">Sporozoite protein with an altered thrombospondin repeat SPATR</fullName>
    </submittedName>
</protein>
<evidence type="ECO:0000313" key="2">
    <source>
        <dbReference type="EMBL" id="PFH32406.1"/>
    </source>
</evidence>
<gene>
    <name evidence="2" type="ORF">BESB_017240</name>
</gene>
<dbReference type="Proteomes" id="UP000224006">
    <property type="component" value="Chromosome X"/>
</dbReference>
<feature type="compositionally biased region" description="Polar residues" evidence="1">
    <location>
        <begin position="234"/>
        <end position="252"/>
    </location>
</feature>
<accession>A0A2A9M930</accession>
<feature type="region of interest" description="Disordered" evidence="1">
    <location>
        <begin position="26"/>
        <end position="68"/>
    </location>
</feature>
<keyword evidence="3" id="KW-1185">Reference proteome</keyword>
<dbReference type="InterPro" id="IPR000884">
    <property type="entry name" value="TSP1_rpt"/>
</dbReference>
<organism evidence="2 3">
    <name type="scientific">Besnoitia besnoiti</name>
    <name type="common">Apicomplexan protozoan</name>
    <dbReference type="NCBI Taxonomy" id="94643"/>
    <lineage>
        <taxon>Eukaryota</taxon>
        <taxon>Sar</taxon>
        <taxon>Alveolata</taxon>
        <taxon>Apicomplexa</taxon>
        <taxon>Conoidasida</taxon>
        <taxon>Coccidia</taxon>
        <taxon>Eucoccidiorida</taxon>
        <taxon>Eimeriorina</taxon>
        <taxon>Sarcocystidae</taxon>
        <taxon>Besnoitia</taxon>
    </lineage>
</organism>
<name>A0A2A9M930_BESBE</name>
<dbReference type="GeneID" id="40306785"/>
<reference evidence="2 3" key="1">
    <citation type="submission" date="2017-09" db="EMBL/GenBank/DDBJ databases">
        <title>Genome sequencing of Besnoitia besnoiti strain Bb-Ger1.</title>
        <authorList>
            <person name="Schares G."/>
            <person name="Venepally P."/>
            <person name="Lorenzi H.A."/>
        </authorList>
    </citation>
    <scope>NUCLEOTIDE SEQUENCE [LARGE SCALE GENOMIC DNA]</scope>
    <source>
        <strain evidence="2 3">Bb-Ger1</strain>
    </source>
</reference>
<dbReference type="VEuPathDB" id="ToxoDB:BESB_017240"/>
<feature type="region of interest" description="Disordered" evidence="1">
    <location>
        <begin position="137"/>
        <end position="160"/>
    </location>
</feature>
<dbReference type="RefSeq" id="XP_029216415.1">
    <property type="nucleotide sequence ID" value="XM_029360439.1"/>
</dbReference>
<dbReference type="PROSITE" id="PS50092">
    <property type="entry name" value="TSP1"/>
    <property type="match status" value="1"/>
</dbReference>
<dbReference type="EMBL" id="NWUJ01000011">
    <property type="protein sequence ID" value="PFH32406.1"/>
    <property type="molecule type" value="Genomic_DNA"/>
</dbReference>
<evidence type="ECO:0000313" key="3">
    <source>
        <dbReference type="Proteomes" id="UP000224006"/>
    </source>
</evidence>
<feature type="region of interest" description="Disordered" evidence="1">
    <location>
        <begin position="228"/>
        <end position="293"/>
    </location>
</feature>
<dbReference type="OrthoDB" id="504708at2759"/>
<evidence type="ECO:0000256" key="1">
    <source>
        <dbReference type="SAM" id="MobiDB-lite"/>
    </source>
</evidence>